<feature type="compositionally biased region" description="Low complexity" evidence="8">
    <location>
        <begin position="560"/>
        <end position="581"/>
    </location>
</feature>
<feature type="disulfide bond" evidence="7">
    <location>
        <begin position="801"/>
        <end position="810"/>
    </location>
</feature>
<reference evidence="13" key="1">
    <citation type="submission" date="2013-03" db="EMBL/GenBank/DDBJ databases">
        <title>The Genome Sequence of Anopheles dirus WRAIR2.</title>
        <authorList>
            <consortium name="The Broad Institute Genomics Platform"/>
            <person name="Neafsey D.E."/>
            <person name="Walton C."/>
            <person name="Walker B."/>
            <person name="Young S.K."/>
            <person name="Zeng Q."/>
            <person name="Gargeya S."/>
            <person name="Fitzgerald M."/>
            <person name="Haas B."/>
            <person name="Abouelleil A."/>
            <person name="Allen A.W."/>
            <person name="Alvarado L."/>
            <person name="Arachchi H.M."/>
            <person name="Berlin A.M."/>
            <person name="Chapman S.B."/>
            <person name="Gainer-Dewar J."/>
            <person name="Goldberg J."/>
            <person name="Griggs A."/>
            <person name="Gujja S."/>
            <person name="Hansen M."/>
            <person name="Howarth C."/>
            <person name="Imamovic A."/>
            <person name="Ireland A."/>
            <person name="Larimer J."/>
            <person name="McCowan C."/>
            <person name="Murphy C."/>
            <person name="Pearson M."/>
            <person name="Poon T.W."/>
            <person name="Priest M."/>
            <person name="Roberts A."/>
            <person name="Saif S."/>
            <person name="Shea T."/>
            <person name="Sisk P."/>
            <person name="Sykes S."/>
            <person name="Wortman J."/>
            <person name="Nusbaum C."/>
            <person name="Birren B."/>
        </authorList>
    </citation>
    <scope>NUCLEOTIDE SEQUENCE [LARGE SCALE GENOMIC DNA]</scope>
    <source>
        <strain evidence="13">WRAIR2</strain>
    </source>
</reference>
<keyword evidence="10" id="KW-0732">Signal</keyword>
<dbReference type="PROSITE" id="PS50026">
    <property type="entry name" value="EGF_3"/>
    <property type="match status" value="1"/>
</dbReference>
<sequence length="1103" mass="120408">MCSRGSSSASRGTTSTMVTFVLLTLAINRSLCSVAPHPATISVTSHETSGHNVTDRPPDGTIDRTTHPPDGPANVTTARADSTRPRKDTSASDAPVPPEGQIPLERLPSNTLLKYTAYKDVSILHFRIPTDTRTAFFSFKAYEESKGAFQRNCKPNDITLHLKAGSYPVISPENITFPKHFLDAEERFEIHSLQFKSDSTTRRLSIEGPHPGNWFAVAFISWTDPNNERIEQQGLAASCETLLMSEMSVVSANPQMLNVDVRHEGTLVGDQREPKTFKFYVPSNVSIVTWRFSITQPCSNCTDVSFHVQASALPTARNYLQNAIICPNQTGDVSIDFYPHESAWHYVDLDFLRESPPANGATIVAGSHGNETAGSDASSANEERKTEAAATNAPEAQTLMYTVELLYHAHESVAPEAAATSTPSIEESPAESADSSDESDTLAADAKSLPNRSFDRYPVLRQTYREFFMFDYDLLPDVNGTVPVTLNLTAGVPALMKFDVNDVYDIGGTLSFAVAMRQDLKGSLIDARHESTNEHAGVVAEKLIDIQEEFVPELPAAMTTTTTTTTTTSTTTTTAVPPSTTETEKTRQTAKANQTVIVCLRLEEPGIPTWPDKCVYGRHIYPAAIVINNTDADTNTGLVHVPFPEPGSWYVTLGLFCHGSEATARSTIIDSVKEFVRSYRATLDAMRPPCSCTDRIGYYRSCLADDACLGALNETETLKIKECIMDAKCTGSRSDEMARKFELHHKYATEQSVQGGVADATCNSSVVFTISSSPCVAGRCGRFGRCYHYMSGGFVFSTCLCLRNYRGWDCTEDSQVPSSASILLASLMLTLSNLLFLPSIFYAVKRGYHSEAIIYFFAMFFSAFYHACDSGEEEFSFCLVKIGVLQFCDFYCGLLAIWVTLIAMSNIRHQFVSLLHMLGAILLAFGTELNKQSLWVFLAPALTGICLISVSWGLRCRKTKRCFPARSYLALYLPIGSVLVMVGLVCFAFLQTKQNYHIVHSIWHMVMALSILCLHTVRIYLLNSGSPSTSTQSQSSGSMSTSSTTSSCSTASTFANTTTTTTSTSAVISPSSPVAASCTVSTITGEHGGAVVHDQTDSIQPTE</sequence>
<evidence type="ECO:0000256" key="2">
    <source>
        <dbReference type="ARBA" id="ARBA00005542"/>
    </source>
</evidence>
<dbReference type="PANTHER" id="PTHR14319:SF3">
    <property type="entry name" value="TRANSMEMBRANE PROTEIN-LIKE PROTEIN"/>
    <property type="match status" value="1"/>
</dbReference>
<dbReference type="PROSITE" id="PS00022">
    <property type="entry name" value="EGF_1"/>
    <property type="match status" value="1"/>
</dbReference>
<keyword evidence="4 9" id="KW-0812">Transmembrane</keyword>
<feature type="region of interest" description="Disordered" evidence="8">
    <location>
        <begin position="416"/>
        <end position="447"/>
    </location>
</feature>
<evidence type="ECO:0000313" key="12">
    <source>
        <dbReference type="EnsemblMetazoa" id="ADIR010177-PA"/>
    </source>
</evidence>
<feature type="compositionally biased region" description="Polar residues" evidence="8">
    <location>
        <begin position="369"/>
        <end position="380"/>
    </location>
</feature>
<accession>A0A182NR87</accession>
<evidence type="ECO:0000256" key="1">
    <source>
        <dbReference type="ARBA" id="ARBA00004651"/>
    </source>
</evidence>
<keyword evidence="7" id="KW-1015">Disulfide bond</keyword>
<feature type="region of interest" description="Disordered" evidence="8">
    <location>
        <begin position="1027"/>
        <end position="1047"/>
    </location>
</feature>
<feature type="chain" id="PRO_5008130285" description="EGF-like domain-containing protein" evidence="10">
    <location>
        <begin position="33"/>
        <end position="1103"/>
    </location>
</feature>
<reference evidence="12" key="2">
    <citation type="submission" date="2020-05" db="UniProtKB">
        <authorList>
            <consortium name="EnsemblMetazoa"/>
        </authorList>
    </citation>
    <scope>IDENTIFICATION</scope>
    <source>
        <strain evidence="12">WRAIR2</strain>
    </source>
</reference>
<protein>
    <recommendedName>
        <fullName evidence="11">EGF-like domain-containing protein</fullName>
    </recommendedName>
</protein>
<dbReference type="Pfam" id="PF12036">
    <property type="entry name" value="DUF3522"/>
    <property type="match status" value="1"/>
</dbReference>
<keyword evidence="3" id="KW-1003">Cell membrane</keyword>
<dbReference type="VEuPathDB" id="VectorBase:ADIR010177"/>
<evidence type="ECO:0000313" key="13">
    <source>
        <dbReference type="Proteomes" id="UP000075884"/>
    </source>
</evidence>
<dbReference type="InterPro" id="IPR000742">
    <property type="entry name" value="EGF"/>
</dbReference>
<dbReference type="EnsemblMetazoa" id="ADIR010177-RA">
    <property type="protein sequence ID" value="ADIR010177-PA"/>
    <property type="gene ID" value="ADIR010177"/>
</dbReference>
<feature type="compositionally biased region" description="Polar residues" evidence="8">
    <location>
        <begin position="43"/>
        <end position="52"/>
    </location>
</feature>
<comment type="caution">
    <text evidence="7">Lacks conserved residue(s) required for the propagation of feature annotation.</text>
</comment>
<name>A0A182NR87_9DIPT</name>
<feature type="transmembrane region" description="Helical" evidence="9">
    <location>
        <begin position="851"/>
        <end position="867"/>
    </location>
</feature>
<evidence type="ECO:0000256" key="3">
    <source>
        <dbReference type="ARBA" id="ARBA00022475"/>
    </source>
</evidence>
<organism evidence="12 13">
    <name type="scientific">Anopheles dirus</name>
    <dbReference type="NCBI Taxonomy" id="7168"/>
    <lineage>
        <taxon>Eukaryota</taxon>
        <taxon>Metazoa</taxon>
        <taxon>Ecdysozoa</taxon>
        <taxon>Arthropoda</taxon>
        <taxon>Hexapoda</taxon>
        <taxon>Insecta</taxon>
        <taxon>Pterygota</taxon>
        <taxon>Neoptera</taxon>
        <taxon>Endopterygota</taxon>
        <taxon>Diptera</taxon>
        <taxon>Nematocera</taxon>
        <taxon>Culicoidea</taxon>
        <taxon>Culicidae</taxon>
        <taxon>Anophelinae</taxon>
        <taxon>Anopheles</taxon>
    </lineage>
</organism>
<feature type="transmembrane region" description="Helical" evidence="9">
    <location>
        <begin position="1002"/>
        <end position="1021"/>
    </location>
</feature>
<evidence type="ECO:0000256" key="7">
    <source>
        <dbReference type="PROSITE-ProRule" id="PRU00076"/>
    </source>
</evidence>
<dbReference type="AlphaFoldDB" id="A0A182NR87"/>
<evidence type="ECO:0000256" key="9">
    <source>
        <dbReference type="SAM" id="Phobius"/>
    </source>
</evidence>
<dbReference type="InterPro" id="IPR021910">
    <property type="entry name" value="NGX6/PGAP6/MYMK"/>
</dbReference>
<dbReference type="PANTHER" id="PTHR14319">
    <property type="entry name" value="FIVE-SPAN TRANSMEMBRANE PROTEIN M83"/>
    <property type="match status" value="1"/>
</dbReference>
<evidence type="ECO:0000256" key="6">
    <source>
        <dbReference type="ARBA" id="ARBA00023136"/>
    </source>
</evidence>
<keyword evidence="5 9" id="KW-1133">Transmembrane helix</keyword>
<feature type="region of interest" description="Disordered" evidence="8">
    <location>
        <begin position="43"/>
        <end position="104"/>
    </location>
</feature>
<feature type="transmembrane region" description="Helical" evidence="9">
    <location>
        <begin position="968"/>
        <end position="990"/>
    </location>
</feature>
<comment type="similarity">
    <text evidence="2">Belongs to the TMEM8 family.</text>
</comment>
<proteinExistence type="inferred from homology"/>
<feature type="domain" description="EGF-like" evidence="11">
    <location>
        <begin position="771"/>
        <end position="811"/>
    </location>
</feature>
<feature type="transmembrane region" description="Helical" evidence="9">
    <location>
        <begin position="935"/>
        <end position="956"/>
    </location>
</feature>
<keyword evidence="13" id="KW-1185">Reference proteome</keyword>
<evidence type="ECO:0000256" key="4">
    <source>
        <dbReference type="ARBA" id="ARBA00022692"/>
    </source>
</evidence>
<dbReference type="GO" id="GO:0005886">
    <property type="term" value="C:plasma membrane"/>
    <property type="evidence" value="ECO:0007669"/>
    <property type="project" value="UniProtKB-SubCell"/>
</dbReference>
<feature type="compositionally biased region" description="Low complexity" evidence="8">
    <location>
        <begin position="420"/>
        <end position="433"/>
    </location>
</feature>
<dbReference type="STRING" id="7168.A0A182NR87"/>
<comment type="subcellular location">
    <subcellularLocation>
        <location evidence="1">Cell membrane</location>
        <topology evidence="1">Multi-pass membrane protein</topology>
    </subcellularLocation>
</comment>
<feature type="signal peptide" evidence="10">
    <location>
        <begin position="1"/>
        <end position="32"/>
    </location>
</feature>
<evidence type="ECO:0000259" key="11">
    <source>
        <dbReference type="PROSITE" id="PS50026"/>
    </source>
</evidence>
<feature type="transmembrane region" description="Helical" evidence="9">
    <location>
        <begin position="911"/>
        <end position="929"/>
    </location>
</feature>
<feature type="transmembrane region" description="Helical" evidence="9">
    <location>
        <begin position="822"/>
        <end position="844"/>
    </location>
</feature>
<feature type="transmembrane region" description="Helical" evidence="9">
    <location>
        <begin position="879"/>
        <end position="904"/>
    </location>
</feature>
<keyword evidence="7" id="KW-0245">EGF-like domain</keyword>
<dbReference type="Proteomes" id="UP000075884">
    <property type="component" value="Unassembled WGS sequence"/>
</dbReference>
<feature type="region of interest" description="Disordered" evidence="8">
    <location>
        <begin position="560"/>
        <end position="588"/>
    </location>
</feature>
<evidence type="ECO:0000256" key="10">
    <source>
        <dbReference type="SAM" id="SignalP"/>
    </source>
</evidence>
<feature type="compositionally biased region" description="Basic and acidic residues" evidence="8">
    <location>
        <begin position="53"/>
        <end position="67"/>
    </location>
</feature>
<keyword evidence="6 9" id="KW-0472">Membrane</keyword>
<evidence type="ECO:0000256" key="5">
    <source>
        <dbReference type="ARBA" id="ARBA00022989"/>
    </source>
</evidence>
<feature type="region of interest" description="Disordered" evidence="8">
    <location>
        <begin position="360"/>
        <end position="393"/>
    </location>
</feature>
<evidence type="ECO:0000256" key="8">
    <source>
        <dbReference type="SAM" id="MobiDB-lite"/>
    </source>
</evidence>
<feature type="compositionally biased region" description="Basic and acidic residues" evidence="8">
    <location>
        <begin position="81"/>
        <end position="90"/>
    </location>
</feature>